<proteinExistence type="predicted"/>
<gene>
    <name evidence="1" type="ordered locus">Nmar_0840</name>
</gene>
<dbReference type="EMBL" id="CP000866">
    <property type="protein sequence ID" value="ABX12736.1"/>
    <property type="molecule type" value="Genomic_DNA"/>
</dbReference>
<evidence type="ECO:0000313" key="2">
    <source>
        <dbReference type="Proteomes" id="UP000000792"/>
    </source>
</evidence>
<dbReference type="SUPFAM" id="SSF50249">
    <property type="entry name" value="Nucleic acid-binding proteins"/>
    <property type="match status" value="1"/>
</dbReference>
<reference evidence="1 2" key="1">
    <citation type="journal article" date="2010" name="Proc. Natl. Acad. Sci. U.S.A.">
        <title>Nitrosopumilus maritimus genome reveals unique mechanisms for nitrification and autotrophy in globally distributed marine crenarchaea.</title>
        <authorList>
            <person name="Walker C.B."/>
            <person name="de la Torre J.R."/>
            <person name="Klotz M.G."/>
            <person name="Urakawa H."/>
            <person name="Pinel N."/>
            <person name="Arp D.J."/>
            <person name="Brochier-Armanet C."/>
            <person name="Chain P.S."/>
            <person name="Chan P.P."/>
            <person name="Gollabgir A."/>
            <person name="Hemp J."/>
            <person name="Hugler M."/>
            <person name="Karr E.A."/>
            <person name="Konneke M."/>
            <person name="Shin M."/>
            <person name="Lawton T.J."/>
            <person name="Lowe T."/>
            <person name="Martens-Habbena W."/>
            <person name="Sayavedra-Soto L.A."/>
            <person name="Lang D."/>
            <person name="Sievert S.M."/>
            <person name="Rosenzweig A.C."/>
            <person name="Manning G."/>
            <person name="Stahl D.A."/>
        </authorList>
    </citation>
    <scope>NUCLEOTIDE SEQUENCE [LARGE SCALE GENOMIC DNA]</scope>
    <source>
        <strain evidence="1 2">SCM1</strain>
    </source>
</reference>
<evidence type="ECO:0008006" key="3">
    <source>
        <dbReference type="Google" id="ProtNLM"/>
    </source>
</evidence>
<accession>A9A5M5</accession>
<dbReference type="InParanoid" id="A9A5M5"/>
<evidence type="ECO:0000313" key="1">
    <source>
        <dbReference type="EMBL" id="ABX12736.1"/>
    </source>
</evidence>
<dbReference type="EnsemblBacteria" id="ABX12736">
    <property type="protein sequence ID" value="ABX12736"/>
    <property type="gene ID" value="Nmar_0840"/>
</dbReference>
<dbReference type="Proteomes" id="UP000000792">
    <property type="component" value="Chromosome"/>
</dbReference>
<dbReference type="InterPro" id="IPR012340">
    <property type="entry name" value="NA-bd_OB-fold"/>
</dbReference>
<dbReference type="STRING" id="436308.Nmar_0840"/>
<dbReference type="HOGENOM" id="CLU_168008_0_0_2"/>
<name>A9A5M5_NITMS</name>
<organism evidence="1 2">
    <name type="scientific">Nitrosopumilus maritimus (strain SCM1)</name>
    <dbReference type="NCBI Taxonomy" id="436308"/>
    <lineage>
        <taxon>Archaea</taxon>
        <taxon>Nitrososphaerota</taxon>
        <taxon>Nitrososphaeria</taxon>
        <taxon>Nitrosopumilales</taxon>
        <taxon>Nitrosopumilaceae</taxon>
        <taxon>Nitrosopumilus</taxon>
    </lineage>
</organism>
<dbReference type="KEGG" id="nmr:Nmar_0840"/>
<dbReference type="eggNOG" id="arCOG01289">
    <property type="taxonomic scope" value="Archaea"/>
</dbReference>
<sequence>MIFEEEISKGNFSIPECTICKKIVWPPIEFCDTCMGKTSLKKGDFQGKIIEFSKQNEDYFCIVEIEDSFRIMAKMSKEPEIDQIVKISKCGMNEGNYFFEVS</sequence>
<protein>
    <recommendedName>
        <fullName evidence="3">DUF35 domain-containing protein</fullName>
    </recommendedName>
</protein>
<dbReference type="OrthoDB" id="9573at2157"/>
<dbReference type="AlphaFoldDB" id="A9A5M5"/>
<keyword evidence="2" id="KW-1185">Reference proteome</keyword>